<dbReference type="SUPFAM" id="SSF88723">
    <property type="entry name" value="PIN domain-like"/>
    <property type="match status" value="1"/>
</dbReference>
<dbReference type="Pfam" id="PF01850">
    <property type="entry name" value="PIN"/>
    <property type="match status" value="1"/>
</dbReference>
<reference evidence="2" key="1">
    <citation type="journal article" date="2014" name="Front. Microbiol.">
        <title>High frequency of phylogenetically diverse reductive dehalogenase-homologous genes in deep subseafloor sedimentary metagenomes.</title>
        <authorList>
            <person name="Kawai M."/>
            <person name="Futagami T."/>
            <person name="Toyoda A."/>
            <person name="Takaki Y."/>
            <person name="Nishi S."/>
            <person name="Hori S."/>
            <person name="Arai W."/>
            <person name="Tsubouchi T."/>
            <person name="Morono Y."/>
            <person name="Uchiyama I."/>
            <person name="Ito T."/>
            <person name="Fujiyama A."/>
            <person name="Inagaki F."/>
            <person name="Takami H."/>
        </authorList>
    </citation>
    <scope>NUCLEOTIDE SEQUENCE</scope>
    <source>
        <strain evidence="2">Expedition CK06-06</strain>
    </source>
</reference>
<name>X1GP40_9ZZZZ</name>
<dbReference type="Gene3D" id="3.40.50.1010">
    <property type="entry name" value="5'-nuclease"/>
    <property type="match status" value="1"/>
</dbReference>
<dbReference type="AlphaFoldDB" id="X1GP40"/>
<dbReference type="InterPro" id="IPR029060">
    <property type="entry name" value="PIN-like_dom_sf"/>
</dbReference>
<feature type="domain" description="PIN" evidence="1">
    <location>
        <begin position="4"/>
        <end position="117"/>
    </location>
</feature>
<accession>X1GP40</accession>
<organism evidence="2">
    <name type="scientific">marine sediment metagenome</name>
    <dbReference type="NCBI Taxonomy" id="412755"/>
    <lineage>
        <taxon>unclassified sequences</taxon>
        <taxon>metagenomes</taxon>
        <taxon>ecological metagenomes</taxon>
    </lineage>
</organism>
<evidence type="ECO:0000259" key="1">
    <source>
        <dbReference type="Pfam" id="PF01850"/>
    </source>
</evidence>
<comment type="caution">
    <text evidence="2">The sequence shown here is derived from an EMBL/GenBank/DDBJ whole genome shotgun (WGS) entry which is preliminary data.</text>
</comment>
<dbReference type="InterPro" id="IPR002716">
    <property type="entry name" value="PIN_dom"/>
</dbReference>
<gene>
    <name evidence="2" type="ORF">S03H2_17916</name>
</gene>
<protein>
    <recommendedName>
        <fullName evidence="1">PIN domain-containing protein</fullName>
    </recommendedName>
</protein>
<proteinExistence type="predicted"/>
<sequence length="125" mass="14599">MFLADTNIFLEILLKQDKGEDCKKFLNDNIGNIRITDFSLHSIGVILFKHDKQDIFQKFVEDAMPNTKFLSLPVDLYREVVNARKSLNLDFDDAYQYSIAKHYSLKVVTMDRDFEGIKDVDILFL</sequence>
<evidence type="ECO:0000313" key="2">
    <source>
        <dbReference type="EMBL" id="GAH34773.1"/>
    </source>
</evidence>
<dbReference type="EMBL" id="BARU01009269">
    <property type="protein sequence ID" value="GAH34773.1"/>
    <property type="molecule type" value="Genomic_DNA"/>
</dbReference>